<reference evidence="1 2" key="1">
    <citation type="journal article" date="2022" name="Plant J.">
        <title>Chromosome-level genome of Camellia lanceoleosa provides a valuable resource for understanding genome evolution and self-incompatibility.</title>
        <authorList>
            <person name="Gong W."/>
            <person name="Xiao S."/>
            <person name="Wang L."/>
            <person name="Liao Z."/>
            <person name="Chang Y."/>
            <person name="Mo W."/>
            <person name="Hu G."/>
            <person name="Li W."/>
            <person name="Zhao G."/>
            <person name="Zhu H."/>
            <person name="Hu X."/>
            <person name="Ji K."/>
            <person name="Xiang X."/>
            <person name="Song Q."/>
            <person name="Yuan D."/>
            <person name="Jin S."/>
            <person name="Zhang L."/>
        </authorList>
    </citation>
    <scope>NUCLEOTIDE SEQUENCE [LARGE SCALE GENOMIC DNA]</scope>
    <source>
        <strain evidence="1">SQ_2022a</strain>
    </source>
</reference>
<gene>
    <name evidence="1" type="ORF">LOK49_LG07G00824</name>
</gene>
<organism evidence="1 2">
    <name type="scientific">Camellia lanceoleosa</name>
    <dbReference type="NCBI Taxonomy" id="1840588"/>
    <lineage>
        <taxon>Eukaryota</taxon>
        <taxon>Viridiplantae</taxon>
        <taxon>Streptophyta</taxon>
        <taxon>Embryophyta</taxon>
        <taxon>Tracheophyta</taxon>
        <taxon>Spermatophyta</taxon>
        <taxon>Magnoliopsida</taxon>
        <taxon>eudicotyledons</taxon>
        <taxon>Gunneridae</taxon>
        <taxon>Pentapetalae</taxon>
        <taxon>asterids</taxon>
        <taxon>Ericales</taxon>
        <taxon>Theaceae</taxon>
        <taxon>Camellia</taxon>
    </lineage>
</organism>
<sequence>MELQHFSHHHPLILSDERIENEIACDACDEPITGLTYSCTLCKFNLHKWCSELPRQLHHPPLHPHPLTLSPETFLNEFLCSFCHRNDFGFRYNCSTESCQFNLHVQCASLPDPNRAFQFHDQKTYQLVSSVCTNFDQIDSVNYDEPSEKTTRLMEHLSRITQHRSKPFGDEDSPLCYVCGEPCRGPTLQSFDDNDNKTCLHVRCALLPLTIDKKSSHGHQFTLVPPIQEDEDSDEFYCDICEQERDPRKYWVYCCDCKPNLVCHISCANTELTPPVNLFSSCALYVNVIKRIREIRWEIIVSSLNNVSRSLKVGEEFLSKKKDFLEMKEVRLTEREKEKDMKLSELEHRCHRHPLRLFNEDKNEAILCNGCQQPISVELQCASIHDEYNHEGHEHVLSLIRYKRHKNLVLPVKIQGKEKVRSGYEPPCNACGDPCEGLAFECFGCKFQLHIKCAMAPPSTKLKCHRHSLVLTYSAVENPEEDMEFLEALTSRLVLIEEKEDTITVVEGLTKPIDDIAWLCLVGKLLSTTSFSNEAL</sequence>
<comment type="caution">
    <text evidence="1">The sequence shown here is derived from an EMBL/GenBank/DDBJ whole genome shotgun (WGS) entry which is preliminary data.</text>
</comment>
<accession>A0ACC0H4X7</accession>
<evidence type="ECO:0000313" key="2">
    <source>
        <dbReference type="Proteomes" id="UP001060215"/>
    </source>
</evidence>
<keyword evidence="2" id="KW-1185">Reference proteome</keyword>
<protein>
    <submittedName>
        <fullName evidence="1">Uncharacterized protein</fullName>
    </submittedName>
</protein>
<dbReference type="EMBL" id="CM045764">
    <property type="protein sequence ID" value="KAI8008195.1"/>
    <property type="molecule type" value="Genomic_DNA"/>
</dbReference>
<proteinExistence type="predicted"/>
<name>A0ACC0H4X7_9ERIC</name>
<evidence type="ECO:0000313" key="1">
    <source>
        <dbReference type="EMBL" id="KAI8008195.1"/>
    </source>
</evidence>
<dbReference type="Proteomes" id="UP001060215">
    <property type="component" value="Chromosome 7"/>
</dbReference>